<keyword evidence="2" id="KW-1185">Reference proteome</keyword>
<gene>
    <name evidence="1" type="ORF">Pint_13388</name>
</gene>
<reference evidence="2" key="1">
    <citation type="journal article" date="2023" name="G3 (Bethesda)">
        <title>Genome assembly and association tests identify interacting loci associated with vigor, precocity, and sex in interspecific pistachio rootstocks.</title>
        <authorList>
            <person name="Palmer W."/>
            <person name="Jacygrad E."/>
            <person name="Sagayaradj S."/>
            <person name="Cavanaugh K."/>
            <person name="Han R."/>
            <person name="Bertier L."/>
            <person name="Beede B."/>
            <person name="Kafkas S."/>
            <person name="Golino D."/>
            <person name="Preece J."/>
            <person name="Michelmore R."/>
        </authorList>
    </citation>
    <scope>NUCLEOTIDE SEQUENCE [LARGE SCALE GENOMIC DNA]</scope>
</reference>
<protein>
    <submittedName>
        <fullName evidence="1">Uncharacterized protein</fullName>
    </submittedName>
</protein>
<sequence>MKKVISRRIHQGYTGVRVIRSTMMRNNGFVLLLMLIFSWLCSVKAAVTFDNRGLIIDGKKRILMSGSVHYPRSTPEMWPDLLKKAKDGGLDIIQTYVFWSGHEPSPGKYYFEDRYDLVRFIKLVQEAGMYLDLRIGPYICGEWNLGGFPSWLKFVPGIEFRIDNEPFKSAVQKFVEMIVNMMKAEKLFQTQGGPIIMSQIENEFEIVEYAITPGAKAYINWAAQMALGLDTGVPWLMCKQEDAPDPIINACNGFYCENFLANKPYKPKLWTENWTGCATLERPVEDMAFSVARFIQMGGSLVNYYMYHGGTNFGRTSGAFVATTYDYDGPIDEYGLIREPKWTHLKDLHRAIKASEAAILSSEPILTLLGQGQEARVFRSKTGACAAFLANYDYNLNIKVNFENEEYDLPPWSISILPDCKTVAFNTAKVAVQRSPAQMTPVTKFSWESFTDESIPVMEDEALTNNGLWEQLNLTRDATDYLWYMTDVNIDPNEGFLKNGQDPLLTIMSAGHAVQVFVNGQQAGVAHGGITFPKFTFNQPVKLKAGINMISLLSSAVGLPNIGASFEKWNLGVLGPVTLTGLNMGPRDLSMQKWSYKVGVKGEDLSIFTEKGSASGQWVEGQSEPQKQPLTWYKTTFDAPAGNDPLALDMRTMGKGMMWINGQSIGRHWPANLAVGDCRGCNYAGPYSNLKCHFNCGNPCQIWYHVPRSWLKPIGNLLVVFEEWGGDANGISLVKRTIGKGGKTA</sequence>
<name>A0ACC0Y8E9_9ROSI</name>
<evidence type="ECO:0000313" key="2">
    <source>
        <dbReference type="Proteomes" id="UP001163603"/>
    </source>
</evidence>
<dbReference type="EMBL" id="CM047743">
    <property type="protein sequence ID" value="KAJ0030731.1"/>
    <property type="molecule type" value="Genomic_DNA"/>
</dbReference>
<comment type="caution">
    <text evidence="1">The sequence shown here is derived from an EMBL/GenBank/DDBJ whole genome shotgun (WGS) entry which is preliminary data.</text>
</comment>
<proteinExistence type="predicted"/>
<dbReference type="Proteomes" id="UP001163603">
    <property type="component" value="Chromosome 8"/>
</dbReference>
<evidence type="ECO:0000313" key="1">
    <source>
        <dbReference type="EMBL" id="KAJ0030731.1"/>
    </source>
</evidence>
<organism evidence="1 2">
    <name type="scientific">Pistacia integerrima</name>
    <dbReference type="NCBI Taxonomy" id="434235"/>
    <lineage>
        <taxon>Eukaryota</taxon>
        <taxon>Viridiplantae</taxon>
        <taxon>Streptophyta</taxon>
        <taxon>Embryophyta</taxon>
        <taxon>Tracheophyta</taxon>
        <taxon>Spermatophyta</taxon>
        <taxon>Magnoliopsida</taxon>
        <taxon>eudicotyledons</taxon>
        <taxon>Gunneridae</taxon>
        <taxon>Pentapetalae</taxon>
        <taxon>rosids</taxon>
        <taxon>malvids</taxon>
        <taxon>Sapindales</taxon>
        <taxon>Anacardiaceae</taxon>
        <taxon>Pistacia</taxon>
    </lineage>
</organism>
<accession>A0ACC0Y8E9</accession>